<comment type="caution">
    <text evidence="6">The sequence shown here is derived from an EMBL/GenBank/DDBJ whole genome shotgun (WGS) entry which is preliminary data.</text>
</comment>
<dbReference type="InterPro" id="IPR029063">
    <property type="entry name" value="SAM-dependent_MTases_sf"/>
</dbReference>
<evidence type="ECO:0000313" key="6">
    <source>
        <dbReference type="EMBL" id="OBB28572.1"/>
    </source>
</evidence>
<reference evidence="7" key="1">
    <citation type="submission" date="2016-06" db="EMBL/GenBank/DDBJ databases">
        <authorList>
            <person name="Sutton G."/>
            <person name="Brinkac L."/>
            <person name="Sanka R."/>
            <person name="Adams M."/>
            <person name="Lau E."/>
            <person name="Mehaffy C."/>
            <person name="Tameris M."/>
            <person name="Hatherill M."/>
            <person name="Hanekom W."/>
            <person name="Mahomed H."/>
            <person name="Mcshane H."/>
        </authorList>
    </citation>
    <scope>NUCLEOTIDE SEQUENCE [LARGE SCALE GENOMIC DNA]</scope>
    <source>
        <strain evidence="7">852002-51209_SCH5440388</strain>
    </source>
</reference>
<sequence>MTQPGIDWEDAYRQENPPPWSIGAPQPELARLIEQGKVHGEVLDSGCGHAALSLALAERGFTVVGLDASPTAIAAAAAAAAERGLTTASFAQADMTTFTGYDGRFNTVIDSGLLHALPIDGRRPYIEAIHRASAPNAELYILAFATKPFGGDGPGPNGFTADELRDTVATCWTVDEVRPAKLYGNDNPGAGAGGPASATAAGGPASAPGVERDGAGHIVMSGFLLSAHKDPELPRAP</sequence>
<evidence type="ECO:0000313" key="7">
    <source>
        <dbReference type="Proteomes" id="UP000093902"/>
    </source>
</evidence>
<dbReference type="EMBL" id="LZSO01000028">
    <property type="protein sequence ID" value="OBB28572.1"/>
    <property type="molecule type" value="Genomic_DNA"/>
</dbReference>
<dbReference type="STRING" id="43304.GCA_001403655_00394"/>
<keyword evidence="2 6" id="KW-0808">Transferase</keyword>
<dbReference type="PANTHER" id="PTHR43464:SF19">
    <property type="entry name" value="UBIQUINONE BIOSYNTHESIS O-METHYLTRANSFERASE, MITOCHONDRIAL"/>
    <property type="match status" value="1"/>
</dbReference>
<keyword evidence="3" id="KW-0949">S-adenosyl-L-methionine</keyword>
<gene>
    <name evidence="6" type="ORF">A5792_21830</name>
</gene>
<evidence type="ECO:0000256" key="2">
    <source>
        <dbReference type="ARBA" id="ARBA00022679"/>
    </source>
</evidence>
<proteinExistence type="predicted"/>
<organism evidence="6 7">
    <name type="scientific">Mycolicibacterium peregrinum</name>
    <name type="common">Mycobacterium peregrinum</name>
    <dbReference type="NCBI Taxonomy" id="43304"/>
    <lineage>
        <taxon>Bacteria</taxon>
        <taxon>Bacillati</taxon>
        <taxon>Actinomycetota</taxon>
        <taxon>Actinomycetes</taxon>
        <taxon>Mycobacteriales</taxon>
        <taxon>Mycobacteriaceae</taxon>
        <taxon>Mycolicibacterium</taxon>
    </lineage>
</organism>
<dbReference type="RefSeq" id="WP_064932766.1">
    <property type="nucleotide sequence ID" value="NZ_LZSO01000028.1"/>
</dbReference>
<dbReference type="InterPro" id="IPR041698">
    <property type="entry name" value="Methyltransf_25"/>
</dbReference>
<feature type="region of interest" description="Disordered" evidence="4">
    <location>
        <begin position="1"/>
        <end position="20"/>
    </location>
</feature>
<evidence type="ECO:0000256" key="3">
    <source>
        <dbReference type="ARBA" id="ARBA00022691"/>
    </source>
</evidence>
<feature type="domain" description="Methyltransferase" evidence="5">
    <location>
        <begin position="42"/>
        <end position="135"/>
    </location>
</feature>
<dbReference type="SUPFAM" id="SSF53335">
    <property type="entry name" value="S-adenosyl-L-methionine-dependent methyltransferases"/>
    <property type="match status" value="1"/>
</dbReference>
<dbReference type="AlphaFoldDB" id="A0A1A0R2K7"/>
<evidence type="ECO:0000256" key="1">
    <source>
        <dbReference type="ARBA" id="ARBA00022603"/>
    </source>
</evidence>
<dbReference type="Proteomes" id="UP000093902">
    <property type="component" value="Unassembled WGS sequence"/>
</dbReference>
<dbReference type="Gene3D" id="3.40.50.150">
    <property type="entry name" value="Vaccinia Virus protein VP39"/>
    <property type="match status" value="1"/>
</dbReference>
<evidence type="ECO:0000256" key="4">
    <source>
        <dbReference type="SAM" id="MobiDB-lite"/>
    </source>
</evidence>
<dbReference type="Pfam" id="PF13649">
    <property type="entry name" value="Methyltransf_25"/>
    <property type="match status" value="1"/>
</dbReference>
<keyword evidence="1 6" id="KW-0489">Methyltransferase</keyword>
<dbReference type="GO" id="GO:0032259">
    <property type="term" value="P:methylation"/>
    <property type="evidence" value="ECO:0007669"/>
    <property type="project" value="UniProtKB-KW"/>
</dbReference>
<dbReference type="PANTHER" id="PTHR43464">
    <property type="entry name" value="METHYLTRANSFERASE"/>
    <property type="match status" value="1"/>
</dbReference>
<dbReference type="GO" id="GO:0008168">
    <property type="term" value="F:methyltransferase activity"/>
    <property type="evidence" value="ECO:0007669"/>
    <property type="project" value="UniProtKB-KW"/>
</dbReference>
<dbReference type="CDD" id="cd02440">
    <property type="entry name" value="AdoMet_MTases"/>
    <property type="match status" value="1"/>
</dbReference>
<feature type="compositionally biased region" description="Low complexity" evidence="4">
    <location>
        <begin position="195"/>
        <end position="209"/>
    </location>
</feature>
<protein>
    <submittedName>
        <fullName evidence="6">SAM-dependent methyltransferase</fullName>
    </submittedName>
</protein>
<accession>A0A1A0R2K7</accession>
<evidence type="ECO:0000259" key="5">
    <source>
        <dbReference type="Pfam" id="PF13649"/>
    </source>
</evidence>
<name>A0A1A0R2K7_MYCPR</name>
<dbReference type="OrthoDB" id="3825914at2"/>
<feature type="region of interest" description="Disordered" evidence="4">
    <location>
        <begin position="183"/>
        <end position="212"/>
    </location>
</feature>